<feature type="transmembrane region" description="Helical" evidence="1">
    <location>
        <begin position="66"/>
        <end position="84"/>
    </location>
</feature>
<feature type="transmembrane region" description="Helical" evidence="1">
    <location>
        <begin position="6"/>
        <end position="26"/>
    </location>
</feature>
<dbReference type="HOGENOM" id="CLU_2507799_0_0_0"/>
<keyword evidence="1" id="KW-0812">Transmembrane</keyword>
<feature type="transmembrane region" description="Helical" evidence="1">
    <location>
        <begin position="38"/>
        <end position="60"/>
    </location>
</feature>
<evidence type="ECO:0000313" key="3">
    <source>
        <dbReference type="Proteomes" id="UP000000517"/>
    </source>
</evidence>
<organism evidence="2 3">
    <name type="scientific">Fibrobacter succinogenes (strain ATCC 19169 / S85)</name>
    <dbReference type="NCBI Taxonomy" id="59374"/>
    <lineage>
        <taxon>Bacteria</taxon>
        <taxon>Pseudomonadati</taxon>
        <taxon>Fibrobacterota</taxon>
        <taxon>Fibrobacteria</taxon>
        <taxon>Fibrobacterales</taxon>
        <taxon>Fibrobacteraceae</taxon>
        <taxon>Fibrobacter</taxon>
    </lineage>
</organism>
<protein>
    <submittedName>
        <fullName evidence="2">Uncharacterized protein</fullName>
    </submittedName>
</protein>
<sequence length="85" mass="9415">METKERLFLVGVILGVFKNVMLGFFQARGINHTFQLEVISDTFAVINSVVGLLAVEILGVSVRDEVGVVLCGLFLVFHTVFYPLK</sequence>
<dbReference type="Proteomes" id="UP000000517">
    <property type="component" value="Chromosome"/>
</dbReference>
<name>D9S422_FIBSS</name>
<dbReference type="EMBL" id="CP002158">
    <property type="protein sequence ID" value="ADL25948.1"/>
    <property type="molecule type" value="Genomic_DNA"/>
</dbReference>
<proteinExistence type="predicted"/>
<gene>
    <name evidence="2" type="ordered locus">FSU_2252</name>
</gene>
<accession>D9S422</accession>
<keyword evidence="1" id="KW-1133">Transmembrane helix</keyword>
<reference evidence="3" key="1">
    <citation type="submission" date="2010-08" db="EMBL/GenBank/DDBJ databases">
        <title>Complete sequence of Fibrobacter succinogenes subsp. succinogenes S85.</title>
        <authorList>
            <person name="Durkin A.S."/>
            <person name="Nelson K.E."/>
            <person name="Morrison M."/>
            <person name="Forsberg C.W."/>
            <person name="Wilson D.B."/>
            <person name="Russell J.B."/>
            <person name="Cann I.K.O."/>
            <person name="Mackie R.I."/>
            <person name="White B.A."/>
        </authorList>
    </citation>
    <scope>NUCLEOTIDE SEQUENCE [LARGE SCALE GENOMIC DNA]</scope>
    <source>
        <strain evidence="3">ATCC 19169 / S85</strain>
    </source>
</reference>
<dbReference type="AlphaFoldDB" id="D9S422"/>
<evidence type="ECO:0000313" key="2">
    <source>
        <dbReference type="EMBL" id="ADL25948.1"/>
    </source>
</evidence>
<keyword evidence="1" id="KW-0472">Membrane</keyword>
<dbReference type="KEGG" id="fsc:FSU_2252"/>
<evidence type="ECO:0000256" key="1">
    <source>
        <dbReference type="SAM" id="Phobius"/>
    </source>
</evidence>